<evidence type="ECO:0000256" key="1">
    <source>
        <dbReference type="ARBA" id="ARBA00022630"/>
    </source>
</evidence>
<organism evidence="4 5">
    <name type="scientific">Psychrilyobacter piezotolerans</name>
    <dbReference type="NCBI Taxonomy" id="2293438"/>
    <lineage>
        <taxon>Bacteria</taxon>
        <taxon>Fusobacteriati</taxon>
        <taxon>Fusobacteriota</taxon>
        <taxon>Fusobacteriia</taxon>
        <taxon>Fusobacteriales</taxon>
        <taxon>Fusobacteriaceae</taxon>
        <taxon>Psychrilyobacter</taxon>
    </lineage>
</organism>
<evidence type="ECO:0000256" key="3">
    <source>
        <dbReference type="ARBA" id="ARBA00023002"/>
    </source>
</evidence>
<dbReference type="GO" id="GO:0004497">
    <property type="term" value="F:monooxygenase activity"/>
    <property type="evidence" value="ECO:0007669"/>
    <property type="project" value="UniProtKB-KW"/>
</dbReference>
<sequence>MMKIGNLEIEVPIIQGGMAIRASMSRLAGAVAREGGIGLIAGSAIGIEELKSEIIKAKEYMGERAGAIGVNVMVAVSNFEEAVNASIDAGAELIVCGAGFSKGIFKIGKERNIPIFPIVSSVKGAKLSERLGATAIVVEGGNAGGHLGTDLDSWDIVKDIVEAVKIPVFGAGGVIEPEDAKRMLDLGAVGVQMGTRFVATTECEVSDEFKEMYVNAKKGEVIEIASCAGLPANAIVSPFVDRLKAGTQEKPTKCVQCLKKCDYSFCVNEKLVAGHEGDLENGVYFAGKDVWKIKDIISVKEVFERFRPVFEGR</sequence>
<reference evidence="4 5" key="1">
    <citation type="submission" date="2018-08" db="EMBL/GenBank/DDBJ databases">
        <title>Draft genome sequence of Psychrilyobacter sp. strain SD5 isolated from Black Sea water.</title>
        <authorList>
            <person name="Yadav S."/>
            <person name="Villanueva L."/>
            <person name="Damste J.S.S."/>
        </authorList>
    </citation>
    <scope>NUCLEOTIDE SEQUENCE [LARGE SCALE GENOMIC DNA]</scope>
    <source>
        <strain evidence="4 5">SD5</strain>
    </source>
</reference>
<keyword evidence="2" id="KW-0288">FMN</keyword>
<dbReference type="Proteomes" id="UP000263486">
    <property type="component" value="Unassembled WGS sequence"/>
</dbReference>
<keyword evidence="1" id="KW-0285">Flavoprotein</keyword>
<keyword evidence="4" id="KW-0503">Monooxygenase</keyword>
<keyword evidence="5" id="KW-1185">Reference proteome</keyword>
<name>A0ABX9KF14_9FUSO</name>
<dbReference type="Pfam" id="PF03060">
    <property type="entry name" value="NMO"/>
    <property type="match status" value="1"/>
</dbReference>
<dbReference type="SUPFAM" id="SSF51412">
    <property type="entry name" value="Inosine monophosphate dehydrogenase (IMPDH)"/>
    <property type="match status" value="1"/>
</dbReference>
<dbReference type="PANTHER" id="PTHR32332">
    <property type="entry name" value="2-NITROPROPANE DIOXYGENASE"/>
    <property type="match status" value="1"/>
</dbReference>
<keyword evidence="3" id="KW-0560">Oxidoreductase</keyword>
<accession>A0ABX9KF14</accession>
<dbReference type="PANTHER" id="PTHR32332:SF18">
    <property type="entry name" value="2-NITROPROPANE DIOXYGENASE"/>
    <property type="match status" value="1"/>
</dbReference>
<dbReference type="InterPro" id="IPR004136">
    <property type="entry name" value="NMO"/>
</dbReference>
<evidence type="ECO:0000256" key="2">
    <source>
        <dbReference type="ARBA" id="ARBA00022643"/>
    </source>
</evidence>
<proteinExistence type="predicted"/>
<dbReference type="CDD" id="cd04730">
    <property type="entry name" value="NPD_like"/>
    <property type="match status" value="1"/>
</dbReference>
<gene>
    <name evidence="4" type="ORF">DYH56_11315</name>
</gene>
<dbReference type="Gene3D" id="3.20.20.70">
    <property type="entry name" value="Aldolase class I"/>
    <property type="match status" value="1"/>
</dbReference>
<dbReference type="EMBL" id="QUAJ01000021">
    <property type="protein sequence ID" value="REI40360.1"/>
    <property type="molecule type" value="Genomic_DNA"/>
</dbReference>
<comment type="caution">
    <text evidence="4">The sequence shown here is derived from an EMBL/GenBank/DDBJ whole genome shotgun (WGS) entry which is preliminary data.</text>
</comment>
<protein>
    <submittedName>
        <fullName evidence="4">Nitronate monooxygenase</fullName>
    </submittedName>
</protein>
<evidence type="ECO:0000313" key="4">
    <source>
        <dbReference type="EMBL" id="REI40360.1"/>
    </source>
</evidence>
<dbReference type="InterPro" id="IPR013785">
    <property type="entry name" value="Aldolase_TIM"/>
</dbReference>
<evidence type="ECO:0000313" key="5">
    <source>
        <dbReference type="Proteomes" id="UP000263486"/>
    </source>
</evidence>